<accession>A0A850PPN2</accession>
<proteinExistence type="predicted"/>
<keyword evidence="2" id="KW-1185">Reference proteome</keyword>
<reference evidence="1 2" key="1">
    <citation type="submission" date="2020-05" db="EMBL/GenBank/DDBJ databases">
        <title>Draft genome sequence of Mycobacterium hippocampi DL, isolated from European seabass, Dicentrarchus labrax, reared in fish farms.</title>
        <authorList>
            <person name="Stathopoulou P."/>
            <person name="Asimakis E."/>
            <person name="Tzokas K."/>
            <person name="Batargias C."/>
            <person name="Tsiamis G."/>
        </authorList>
    </citation>
    <scope>NUCLEOTIDE SEQUENCE [LARGE SCALE GENOMIC DNA]</scope>
    <source>
        <strain evidence="1 2">DL</strain>
    </source>
</reference>
<gene>
    <name evidence="1" type="ORF">HLY00_3363</name>
</gene>
<protein>
    <submittedName>
        <fullName evidence="1">Uncharacterized protein</fullName>
    </submittedName>
</protein>
<evidence type="ECO:0000313" key="2">
    <source>
        <dbReference type="Proteomes" id="UP000570517"/>
    </source>
</evidence>
<organism evidence="1 2">
    <name type="scientific">Mycolicibacterium hippocampi</name>
    <dbReference type="NCBI Taxonomy" id="659824"/>
    <lineage>
        <taxon>Bacteria</taxon>
        <taxon>Bacillati</taxon>
        <taxon>Actinomycetota</taxon>
        <taxon>Actinomycetes</taxon>
        <taxon>Mycobacteriales</taxon>
        <taxon>Mycobacteriaceae</taxon>
        <taxon>Mycolicibacterium</taxon>
    </lineage>
</organism>
<sequence>MYLSKAETRALSEGRAPGLPAGVPWQIRASYFALVQGHRWIAGQYANRGWCSAFRLSIYPWEGQGYDGYRC</sequence>
<comment type="caution">
    <text evidence="1">The sequence shown here is derived from an EMBL/GenBank/DDBJ whole genome shotgun (WGS) entry which is preliminary data.</text>
</comment>
<dbReference type="Proteomes" id="UP000570517">
    <property type="component" value="Unassembled WGS sequence"/>
</dbReference>
<name>A0A850PPN2_9MYCO</name>
<evidence type="ECO:0000313" key="1">
    <source>
        <dbReference type="EMBL" id="NVN50647.1"/>
    </source>
</evidence>
<dbReference type="EMBL" id="JABFYL010000025">
    <property type="protein sequence ID" value="NVN50647.1"/>
    <property type="molecule type" value="Genomic_DNA"/>
</dbReference>
<dbReference type="AlphaFoldDB" id="A0A850PPN2"/>